<proteinExistence type="predicted"/>
<organism evidence="4 5">
    <name type="scientific">Caulobacter mirabilis</name>
    <dbReference type="NCBI Taxonomy" id="69666"/>
    <lineage>
        <taxon>Bacteria</taxon>
        <taxon>Pseudomonadati</taxon>
        <taxon>Pseudomonadota</taxon>
        <taxon>Alphaproteobacteria</taxon>
        <taxon>Caulobacterales</taxon>
        <taxon>Caulobacteraceae</taxon>
        <taxon>Caulobacter</taxon>
    </lineage>
</organism>
<feature type="domain" description="Peptidase S9 prolyl oligopeptidase catalytic" evidence="3">
    <location>
        <begin position="427"/>
        <end position="638"/>
    </location>
</feature>
<dbReference type="RefSeq" id="WP_099623223.1">
    <property type="nucleotide sequence ID" value="NZ_CP024201.1"/>
</dbReference>
<reference evidence="4 5" key="1">
    <citation type="submission" date="2017-10" db="EMBL/GenBank/DDBJ databases">
        <title>Genome sequence of Caulobacter mirabilis FWC38.</title>
        <authorList>
            <person name="Fiebig A."/>
            <person name="Crosson S."/>
        </authorList>
    </citation>
    <scope>NUCLEOTIDE SEQUENCE [LARGE SCALE GENOMIC DNA]</scope>
    <source>
        <strain evidence="4 5">FWC 38</strain>
    </source>
</reference>
<protein>
    <submittedName>
        <fullName evidence="4">Peptidase S9</fullName>
    </submittedName>
</protein>
<dbReference type="AlphaFoldDB" id="A0A2D2B141"/>
<dbReference type="GO" id="GO:0004252">
    <property type="term" value="F:serine-type endopeptidase activity"/>
    <property type="evidence" value="ECO:0007669"/>
    <property type="project" value="TreeGrafter"/>
</dbReference>
<feature type="chain" id="PRO_5013628835" evidence="2">
    <location>
        <begin position="26"/>
        <end position="642"/>
    </location>
</feature>
<evidence type="ECO:0000259" key="3">
    <source>
        <dbReference type="Pfam" id="PF00326"/>
    </source>
</evidence>
<dbReference type="Gene3D" id="3.40.50.1820">
    <property type="entry name" value="alpha/beta hydrolase"/>
    <property type="match status" value="1"/>
</dbReference>
<evidence type="ECO:0000313" key="4">
    <source>
        <dbReference type="EMBL" id="ATQ43975.1"/>
    </source>
</evidence>
<name>A0A2D2B141_9CAUL</name>
<dbReference type="Pfam" id="PF00326">
    <property type="entry name" value="Peptidase_S9"/>
    <property type="match status" value="1"/>
</dbReference>
<keyword evidence="1" id="KW-0378">Hydrolase</keyword>
<feature type="signal peptide" evidence="2">
    <location>
        <begin position="1"/>
        <end position="25"/>
    </location>
</feature>
<evidence type="ECO:0000256" key="2">
    <source>
        <dbReference type="SAM" id="SignalP"/>
    </source>
</evidence>
<evidence type="ECO:0000256" key="1">
    <source>
        <dbReference type="ARBA" id="ARBA00022801"/>
    </source>
</evidence>
<dbReference type="SUPFAM" id="SSF82171">
    <property type="entry name" value="DPP6 N-terminal domain-like"/>
    <property type="match status" value="1"/>
</dbReference>
<dbReference type="EMBL" id="CP024201">
    <property type="protein sequence ID" value="ATQ43975.1"/>
    <property type="molecule type" value="Genomic_DNA"/>
</dbReference>
<dbReference type="InterPro" id="IPR029058">
    <property type="entry name" value="AB_hydrolase_fold"/>
</dbReference>
<gene>
    <name evidence="4" type="ORF">CSW64_17060</name>
</gene>
<dbReference type="OrthoDB" id="128799at2"/>
<dbReference type="GO" id="GO:0006508">
    <property type="term" value="P:proteolysis"/>
    <property type="evidence" value="ECO:0007669"/>
    <property type="project" value="InterPro"/>
</dbReference>
<dbReference type="PANTHER" id="PTHR42776:SF27">
    <property type="entry name" value="DIPEPTIDYL PEPTIDASE FAMILY MEMBER 6"/>
    <property type="match status" value="1"/>
</dbReference>
<accession>A0A2D2B141</accession>
<dbReference type="Proteomes" id="UP000228945">
    <property type="component" value="Chromosome"/>
</dbReference>
<dbReference type="InterPro" id="IPR001375">
    <property type="entry name" value="Peptidase_S9_cat"/>
</dbReference>
<sequence length="642" mass="68649">MFRACAVALSLLCATAWSAVSRAEAAPPPLSAYGALPSISGVTLSADGQRLAFISVVGDDRRLVLQSVSGELLATIALGKTNIEDLIWAGPDDIVILASVVSALPEFGNRKRVFWTVQSYSLSKKRLLQVSSKVPNAIGGVFDRPSVRVIDGEGYAFVRVITVNPSPRFDLARVSVKDGSVSIVDWSPMDGLGWLIDAQGRAVGRARYNEVKGNWSAAVRQGALWPDVFTTLAPLDSPYLAGLSREDDGLVVVVPGEDGVEYAKVGYDGSVSAALPDDKPVHTLIVDPSTSRVIGAVNVVDSSEYRFFDPVAKTAWASVIKSFPKSRVHLTSWTPDWKKVAVLVEGPGNAGVHYLVDLAGRKADIIGDAYPKVPAEAVADIRPYSYKAADGLDIPGYLTLPPGREAKGLPLIVLPHGGPAVRDVLAFDYQAQALASRGYAVLQPNFRGSAGYTPAFKAAGYGEWGRKMQTDLSDGVRALAKDGIVDPKRVCIVGWSYGGYAAMAGVTLDPGVYRCAVAGAGVSDLKRFLSWRAGRSGDSSETVRTWNRFWASSDENDPRLEAISPTRQAARADAPILLIHGKNDTVVPYEQTTLLANALKKAGKPVEVVTLEGEDHNLSKAVTRQQSLEATMAFLLKHNPPD</sequence>
<keyword evidence="5" id="KW-1185">Reference proteome</keyword>
<dbReference type="SUPFAM" id="SSF53474">
    <property type="entry name" value="alpha/beta-Hydrolases"/>
    <property type="match status" value="1"/>
</dbReference>
<evidence type="ECO:0000313" key="5">
    <source>
        <dbReference type="Proteomes" id="UP000228945"/>
    </source>
</evidence>
<keyword evidence="2" id="KW-0732">Signal</keyword>
<dbReference type="KEGG" id="cmb:CSW64_17060"/>
<dbReference type="PANTHER" id="PTHR42776">
    <property type="entry name" value="SERINE PEPTIDASE S9 FAMILY MEMBER"/>
    <property type="match status" value="1"/>
</dbReference>